<sequence length="147" mass="16154">MERKLYKSSNDKVLAGVCGGIGEYFAIDSVIVRLLWVVFTLMGGAGLIAYIIAAIIMPENYPGAAYRDVSRDYERDGSDAENYRPMDYDPQSGRGRGNGTIVLGIIFLLLGGSVLLKNFVPQIPDELLLAVFLIGLGVFFLSRRNRS</sequence>
<accession>A0ACD1AG25</accession>
<evidence type="ECO:0000313" key="1">
    <source>
        <dbReference type="EMBL" id="QOX65218.1"/>
    </source>
</evidence>
<dbReference type="EMBL" id="CP042469">
    <property type="protein sequence ID" value="QOX65218.1"/>
    <property type="molecule type" value="Genomic_DNA"/>
</dbReference>
<keyword evidence="2" id="KW-1185">Reference proteome</keyword>
<evidence type="ECO:0000313" key="2">
    <source>
        <dbReference type="Proteomes" id="UP000594014"/>
    </source>
</evidence>
<proteinExistence type="predicted"/>
<dbReference type="Proteomes" id="UP000594014">
    <property type="component" value="Chromosome"/>
</dbReference>
<organism evidence="1 2">
    <name type="scientific">Anoxybacterium hadale</name>
    <dbReference type="NCBI Taxonomy" id="3408580"/>
    <lineage>
        <taxon>Bacteria</taxon>
        <taxon>Bacillati</taxon>
        <taxon>Bacillota</taxon>
        <taxon>Clostridia</taxon>
        <taxon>Peptostreptococcales</taxon>
        <taxon>Anaerovoracaceae</taxon>
        <taxon>Anoxybacterium</taxon>
    </lineage>
</organism>
<reference evidence="1" key="1">
    <citation type="submission" date="2019-08" db="EMBL/GenBank/DDBJ databases">
        <title>Genome sequence of Clostridiales bacterium MT110.</title>
        <authorList>
            <person name="Cao J."/>
        </authorList>
    </citation>
    <scope>NUCLEOTIDE SEQUENCE</scope>
    <source>
        <strain evidence="1">MT110</strain>
    </source>
</reference>
<gene>
    <name evidence="1" type="ORF">FRZ06_18605</name>
</gene>
<name>A0ACD1AG25_9FIRM</name>
<protein>
    <submittedName>
        <fullName evidence="1">PspC domain-containing protein</fullName>
    </submittedName>
</protein>